<dbReference type="AlphaFoldDB" id="A0A2S9WTV0"/>
<dbReference type="RefSeq" id="WP_105982689.1">
    <property type="nucleotide sequence ID" value="NZ_MQUC01000003.1"/>
</dbReference>
<dbReference type="PROSITE" id="PS51257">
    <property type="entry name" value="PROKAR_LIPOPROTEIN"/>
    <property type="match status" value="1"/>
</dbReference>
<gene>
    <name evidence="1" type="ORF">BST86_07240</name>
</gene>
<dbReference type="EMBL" id="MQUC01000003">
    <property type="protein sequence ID" value="PRP66907.1"/>
    <property type="molecule type" value="Genomic_DNA"/>
</dbReference>
<proteinExistence type="predicted"/>
<name>A0A2S9WTV0_9FLAO</name>
<accession>A0A2S9WTV0</accession>
<sequence length="266" mass="30054">MQKSILLLWIITFLVGCKQSDSSLSIEQITPDTTMKVEEIEPAVADVEMAHEKYAFLNKQVVQFDLDLSFGGQPRLNGTVSLSTDSKYVRIDKADGTTLIYDGDKVWMSPQDADDSGARFDIFTWSYFFSLPYKLTDDGTIINVLADTQDYKIIQLTFEQGTGDAPDDWYEIYVDKETNRIDHAGYIVTYGGTPADKAAQNAHAIAYGEYKEVNDIPFATSWKFYNYSYKIDRSNIIGEATITNIQFKGLNEVAFSRPENAKEIKL</sequence>
<comment type="caution">
    <text evidence="1">The sequence shown here is derived from an EMBL/GenBank/DDBJ whole genome shotgun (WGS) entry which is preliminary data.</text>
</comment>
<reference evidence="1 2" key="1">
    <citation type="submission" date="2016-11" db="EMBL/GenBank/DDBJ databases">
        <title>Trade-off between light-utilization and light-protection in marine flavobacteria.</title>
        <authorList>
            <person name="Kumagai Y."/>
        </authorList>
    </citation>
    <scope>NUCLEOTIDE SEQUENCE [LARGE SCALE GENOMIC DNA]</scope>
    <source>
        <strain evidence="1 2">JCM 17109</strain>
    </source>
</reference>
<keyword evidence="2" id="KW-1185">Reference proteome</keyword>
<evidence type="ECO:0000313" key="2">
    <source>
        <dbReference type="Proteomes" id="UP000239532"/>
    </source>
</evidence>
<evidence type="ECO:0008006" key="3">
    <source>
        <dbReference type="Google" id="ProtNLM"/>
    </source>
</evidence>
<protein>
    <recommendedName>
        <fullName evidence="3">Heat-shock protein Hsp90</fullName>
    </recommendedName>
</protein>
<dbReference type="OrthoDB" id="282859at2"/>
<dbReference type="Proteomes" id="UP000239532">
    <property type="component" value="Unassembled WGS sequence"/>
</dbReference>
<evidence type="ECO:0000313" key="1">
    <source>
        <dbReference type="EMBL" id="PRP66907.1"/>
    </source>
</evidence>
<organism evidence="1 2">
    <name type="scientific">Nonlabens agnitus</name>
    <dbReference type="NCBI Taxonomy" id="870484"/>
    <lineage>
        <taxon>Bacteria</taxon>
        <taxon>Pseudomonadati</taxon>
        <taxon>Bacteroidota</taxon>
        <taxon>Flavobacteriia</taxon>
        <taxon>Flavobacteriales</taxon>
        <taxon>Flavobacteriaceae</taxon>
        <taxon>Nonlabens</taxon>
    </lineage>
</organism>